<evidence type="ECO:0000256" key="1">
    <source>
        <dbReference type="SAM" id="MobiDB-lite"/>
    </source>
</evidence>
<accession>A0A3P6V745</accession>
<gene>
    <name evidence="2" type="ORF">DILT_LOCUS3795</name>
</gene>
<dbReference type="GO" id="GO:0070772">
    <property type="term" value="C:PAS complex"/>
    <property type="evidence" value="ECO:0007669"/>
    <property type="project" value="InterPro"/>
</dbReference>
<dbReference type="AlphaFoldDB" id="A0A3P6V745"/>
<evidence type="ECO:0000313" key="3">
    <source>
        <dbReference type="Proteomes" id="UP000281553"/>
    </source>
</evidence>
<evidence type="ECO:0000313" key="2">
    <source>
        <dbReference type="EMBL" id="VDK85961.1"/>
    </source>
</evidence>
<name>A0A3P6V745_DIBLA</name>
<dbReference type="InterPro" id="IPR016024">
    <property type="entry name" value="ARM-type_fold"/>
</dbReference>
<feature type="region of interest" description="Disordered" evidence="1">
    <location>
        <begin position="107"/>
        <end position="127"/>
    </location>
</feature>
<sequence>MKRTAVANTLQRNGCPNAPESLSTNAYLSPSLISASPERLQQVTALRWLNAFVDTESLSLLPLVADILSATLPCLIDDRTDCSALEIAIRINEKLMKAVLCAEEAGPHSSASNSPTPSADTSDPKPTGELDVSAVLRVTYVMFEHASVLTRLSALRWVEVLVDVFPNSVFDDSAQLLPLLLRFLSDPAPEACCSPYFFETSLHNWRVNADPSSIPYYFK</sequence>
<protein>
    <recommendedName>
        <fullName evidence="4">Protein VAC14 homolog</fullName>
    </recommendedName>
</protein>
<dbReference type="Proteomes" id="UP000281553">
    <property type="component" value="Unassembled WGS sequence"/>
</dbReference>
<organism evidence="2 3">
    <name type="scientific">Dibothriocephalus latus</name>
    <name type="common">Fish tapeworm</name>
    <name type="synonym">Diphyllobothrium latum</name>
    <dbReference type="NCBI Taxonomy" id="60516"/>
    <lineage>
        <taxon>Eukaryota</taxon>
        <taxon>Metazoa</taxon>
        <taxon>Spiralia</taxon>
        <taxon>Lophotrochozoa</taxon>
        <taxon>Platyhelminthes</taxon>
        <taxon>Cestoda</taxon>
        <taxon>Eucestoda</taxon>
        <taxon>Diphyllobothriidea</taxon>
        <taxon>Diphyllobothriidae</taxon>
        <taxon>Dibothriocephalus</taxon>
    </lineage>
</organism>
<dbReference type="PANTHER" id="PTHR16023:SF0">
    <property type="entry name" value="PROTEIN VAC14 HOMOLOG"/>
    <property type="match status" value="1"/>
</dbReference>
<dbReference type="InterPro" id="IPR026825">
    <property type="entry name" value="Vac14"/>
</dbReference>
<feature type="compositionally biased region" description="Polar residues" evidence="1">
    <location>
        <begin position="109"/>
        <end position="121"/>
    </location>
</feature>
<keyword evidence="3" id="KW-1185">Reference proteome</keyword>
<dbReference type="PANTHER" id="PTHR16023">
    <property type="entry name" value="TAX1 BINDING PROTEIN-RELATED"/>
    <property type="match status" value="1"/>
</dbReference>
<reference evidence="2 3" key="1">
    <citation type="submission" date="2018-11" db="EMBL/GenBank/DDBJ databases">
        <authorList>
            <consortium name="Pathogen Informatics"/>
        </authorList>
    </citation>
    <scope>NUCLEOTIDE SEQUENCE [LARGE SCALE GENOMIC DNA]</scope>
</reference>
<dbReference type="EMBL" id="UYRU01044269">
    <property type="protein sequence ID" value="VDK85961.1"/>
    <property type="molecule type" value="Genomic_DNA"/>
</dbReference>
<dbReference type="OrthoDB" id="5574975at2759"/>
<dbReference type="GO" id="GO:0010008">
    <property type="term" value="C:endosome membrane"/>
    <property type="evidence" value="ECO:0007669"/>
    <property type="project" value="TreeGrafter"/>
</dbReference>
<dbReference type="SUPFAM" id="SSF48371">
    <property type="entry name" value="ARM repeat"/>
    <property type="match status" value="1"/>
</dbReference>
<proteinExistence type="predicted"/>
<dbReference type="GO" id="GO:0006661">
    <property type="term" value="P:phosphatidylinositol biosynthetic process"/>
    <property type="evidence" value="ECO:0007669"/>
    <property type="project" value="InterPro"/>
</dbReference>
<evidence type="ECO:0008006" key="4">
    <source>
        <dbReference type="Google" id="ProtNLM"/>
    </source>
</evidence>